<reference evidence="17" key="1">
    <citation type="submission" date="2018-02" db="EMBL/GenBank/DDBJ databases">
        <authorList>
            <person name="Hausmann B."/>
        </authorList>
    </citation>
    <scope>NUCLEOTIDE SEQUENCE [LARGE SCALE GENOMIC DNA]</scope>
    <source>
        <strain evidence="17">Peat soil MAG SbA1</strain>
    </source>
</reference>
<dbReference type="GO" id="GO:0012505">
    <property type="term" value="C:endomembrane system"/>
    <property type="evidence" value="ECO:0007669"/>
    <property type="project" value="UniProtKB-SubCell"/>
</dbReference>
<dbReference type="InterPro" id="IPR002146">
    <property type="entry name" value="ATP_synth_b/b'su_bac/chlpt"/>
</dbReference>
<feature type="transmembrane region" description="Helical" evidence="13">
    <location>
        <begin position="12"/>
        <end position="29"/>
    </location>
</feature>
<comment type="similarity">
    <text evidence="1 13 14">Belongs to the ATPase B chain family.</text>
</comment>
<keyword evidence="4 13" id="KW-0812">Transmembrane</keyword>
<keyword evidence="8 13" id="KW-0472">Membrane</keyword>
<keyword evidence="7 13" id="KW-0406">Ion transport</keyword>
<dbReference type="GO" id="GO:0046961">
    <property type="term" value="F:proton-transporting ATPase activity, rotational mechanism"/>
    <property type="evidence" value="ECO:0007669"/>
    <property type="project" value="TreeGrafter"/>
</dbReference>
<evidence type="ECO:0000256" key="11">
    <source>
        <dbReference type="ARBA" id="ARBA00025614"/>
    </source>
</evidence>
<dbReference type="CDD" id="cd06503">
    <property type="entry name" value="ATP-synt_Fo_b"/>
    <property type="match status" value="1"/>
</dbReference>
<keyword evidence="5 13" id="KW-0375">Hydrogen ion transport</keyword>
<evidence type="ECO:0000256" key="1">
    <source>
        <dbReference type="ARBA" id="ARBA00005513"/>
    </source>
</evidence>
<dbReference type="EMBL" id="OMOD01000164">
    <property type="protein sequence ID" value="SPF46750.1"/>
    <property type="molecule type" value="Genomic_DNA"/>
</dbReference>
<evidence type="ECO:0000256" key="14">
    <source>
        <dbReference type="RuleBase" id="RU003848"/>
    </source>
</evidence>
<name>A0A2U3L4G8_9BACT</name>
<evidence type="ECO:0000256" key="5">
    <source>
        <dbReference type="ARBA" id="ARBA00022781"/>
    </source>
</evidence>
<evidence type="ECO:0000256" key="4">
    <source>
        <dbReference type="ARBA" id="ARBA00022692"/>
    </source>
</evidence>
<keyword evidence="6 13" id="KW-1133">Transmembrane helix</keyword>
<dbReference type="Proteomes" id="UP000238701">
    <property type="component" value="Unassembled WGS sequence"/>
</dbReference>
<dbReference type="InterPro" id="IPR050059">
    <property type="entry name" value="ATP_synthase_B_chain"/>
</dbReference>
<keyword evidence="15" id="KW-0175">Coiled coil</keyword>
<keyword evidence="9 13" id="KW-0066">ATP synthesis</keyword>
<accession>A0A2U3L4G8</accession>
<dbReference type="PANTHER" id="PTHR33445:SF2">
    <property type="entry name" value="ATP SYNTHASE SUBUNIT B', CHLOROPLASTIC"/>
    <property type="match status" value="1"/>
</dbReference>
<evidence type="ECO:0000256" key="10">
    <source>
        <dbReference type="ARBA" id="ARBA00025198"/>
    </source>
</evidence>
<keyword evidence="3 13" id="KW-0138">CF(0)</keyword>
<comment type="subcellular location">
    <subcellularLocation>
        <location evidence="13">Cell membrane</location>
        <topology evidence="13">Single-pass membrane protein</topology>
    </subcellularLocation>
    <subcellularLocation>
        <location evidence="12">Endomembrane system</location>
        <topology evidence="12">Single-pass membrane protein</topology>
    </subcellularLocation>
</comment>
<keyword evidence="2 13" id="KW-0813">Transport</keyword>
<comment type="subunit">
    <text evidence="13">F-type ATPases have 2 components, F(1) - the catalytic core - and F(0) - the membrane proton channel. F(1) has five subunits: alpha(3), beta(3), gamma(1), delta(1), epsilon(1). F(0) has three main subunits: a(1), b(2) and c(10-14). The alpha and beta chains form an alternating ring which encloses part of the gamma chain. F(1) is attached to F(0) by a central stalk formed by the gamma and epsilon chains, while a peripheral stalk is formed by the delta and b chains.</text>
</comment>
<comment type="function">
    <text evidence="11">Component of the F(0) channel, it forms part of the peripheral stalk, linking F(1) to F(0). The b'-subunit is a diverged and duplicated form of b found in plants and photosynthetic bacteria.</text>
</comment>
<dbReference type="OrthoDB" id="122870at2"/>
<protein>
    <recommendedName>
        <fullName evidence="13">ATP synthase subunit b</fullName>
    </recommendedName>
    <alternativeName>
        <fullName evidence="13">ATP synthase F(0) sector subunit b</fullName>
    </alternativeName>
    <alternativeName>
        <fullName evidence="13">ATPase subunit I</fullName>
    </alternativeName>
    <alternativeName>
        <fullName evidence="13">F-type ATPase subunit b</fullName>
        <shortName evidence="13">F-ATPase subunit b</shortName>
    </alternativeName>
</protein>
<dbReference type="GO" id="GO:0005886">
    <property type="term" value="C:plasma membrane"/>
    <property type="evidence" value="ECO:0007669"/>
    <property type="project" value="UniProtKB-SubCell"/>
</dbReference>
<sequence length="151" mass="16338">MDETLHQLGELLLGAVPTVILLALVYALYTTIVHKPLRRVLEERRGKTEGAVEKSRADIAAAEARTADYEQRLREARATVFRAQEARRQAVLDARAHAVNQARGKAQAQVAAAKQAIEADRVAAQASLQGEAAALAQEIVRRVLQPAGAGR</sequence>
<dbReference type="PANTHER" id="PTHR33445">
    <property type="entry name" value="ATP SYNTHASE SUBUNIT B', CHLOROPLASTIC"/>
    <property type="match status" value="1"/>
</dbReference>
<gene>
    <name evidence="16" type="primary">atpF2</name>
    <name evidence="13" type="synonym">atpF</name>
    <name evidence="16" type="ORF">SBA1_680004</name>
</gene>
<dbReference type="GO" id="GO:0046933">
    <property type="term" value="F:proton-transporting ATP synthase activity, rotational mechanism"/>
    <property type="evidence" value="ECO:0007669"/>
    <property type="project" value="UniProtKB-UniRule"/>
</dbReference>
<dbReference type="Pfam" id="PF00430">
    <property type="entry name" value="ATP-synt_B"/>
    <property type="match status" value="1"/>
</dbReference>
<dbReference type="HAMAP" id="MF_01398">
    <property type="entry name" value="ATP_synth_b_bprime"/>
    <property type="match status" value="1"/>
</dbReference>
<comment type="function">
    <text evidence="10 13">F(1)F(0) ATP synthase produces ATP from ADP in the presence of a proton or sodium gradient. F-type ATPases consist of two structural domains, F(1) containing the extramembraneous catalytic core and F(0) containing the membrane proton channel, linked together by a central stalk and a peripheral stalk. During catalysis, ATP synthesis in the catalytic domain of F(1) is coupled via a rotary mechanism of the central stalk subunits to proton translocation.</text>
</comment>
<evidence type="ECO:0000256" key="3">
    <source>
        <dbReference type="ARBA" id="ARBA00022547"/>
    </source>
</evidence>
<evidence type="ECO:0000256" key="2">
    <source>
        <dbReference type="ARBA" id="ARBA00022448"/>
    </source>
</evidence>
<dbReference type="AlphaFoldDB" id="A0A2U3L4G8"/>
<proteinExistence type="inferred from homology"/>
<evidence type="ECO:0000256" key="13">
    <source>
        <dbReference type="HAMAP-Rule" id="MF_01398"/>
    </source>
</evidence>
<evidence type="ECO:0000256" key="8">
    <source>
        <dbReference type="ARBA" id="ARBA00023136"/>
    </source>
</evidence>
<evidence type="ECO:0000256" key="9">
    <source>
        <dbReference type="ARBA" id="ARBA00023310"/>
    </source>
</evidence>
<evidence type="ECO:0000313" key="16">
    <source>
        <dbReference type="EMBL" id="SPF46750.1"/>
    </source>
</evidence>
<keyword evidence="13" id="KW-1003">Cell membrane</keyword>
<organism evidence="16 17">
    <name type="scientific">Candidatus Sulfotelmatobacter kueseliae</name>
    <dbReference type="NCBI Taxonomy" id="2042962"/>
    <lineage>
        <taxon>Bacteria</taxon>
        <taxon>Pseudomonadati</taxon>
        <taxon>Acidobacteriota</taxon>
        <taxon>Terriglobia</taxon>
        <taxon>Terriglobales</taxon>
        <taxon>Candidatus Korobacteraceae</taxon>
        <taxon>Candidatus Sulfotelmatobacter</taxon>
    </lineage>
</organism>
<feature type="coiled-coil region" evidence="15">
    <location>
        <begin position="52"/>
        <end position="79"/>
    </location>
</feature>
<evidence type="ECO:0000256" key="7">
    <source>
        <dbReference type="ARBA" id="ARBA00023065"/>
    </source>
</evidence>
<evidence type="ECO:0000256" key="15">
    <source>
        <dbReference type="SAM" id="Coils"/>
    </source>
</evidence>
<evidence type="ECO:0000256" key="12">
    <source>
        <dbReference type="ARBA" id="ARBA00037847"/>
    </source>
</evidence>
<dbReference type="GO" id="GO:0045259">
    <property type="term" value="C:proton-transporting ATP synthase complex"/>
    <property type="evidence" value="ECO:0007669"/>
    <property type="project" value="UniProtKB-KW"/>
</dbReference>
<evidence type="ECO:0000313" key="17">
    <source>
        <dbReference type="Proteomes" id="UP000238701"/>
    </source>
</evidence>
<evidence type="ECO:0000256" key="6">
    <source>
        <dbReference type="ARBA" id="ARBA00022989"/>
    </source>
</evidence>